<accession>G5BLB0</accession>
<reference evidence="7 8" key="1">
    <citation type="journal article" date="2011" name="Nature">
        <title>Genome sequencing reveals insights into physiology and longevity of the naked mole rat.</title>
        <authorList>
            <person name="Kim E.B."/>
            <person name="Fang X."/>
            <person name="Fushan A.A."/>
            <person name="Huang Z."/>
            <person name="Lobanov A.V."/>
            <person name="Han L."/>
            <person name="Marino S.M."/>
            <person name="Sun X."/>
            <person name="Turanov A.A."/>
            <person name="Yang P."/>
            <person name="Yim S.H."/>
            <person name="Zhao X."/>
            <person name="Kasaikina M.V."/>
            <person name="Stoletzki N."/>
            <person name="Peng C."/>
            <person name="Polak P."/>
            <person name="Xiong Z."/>
            <person name="Kiezun A."/>
            <person name="Zhu Y."/>
            <person name="Chen Y."/>
            <person name="Kryukov G.V."/>
            <person name="Zhang Q."/>
            <person name="Peshkin L."/>
            <person name="Yang L."/>
            <person name="Bronson R.T."/>
            <person name="Buffenstein R."/>
            <person name="Wang B."/>
            <person name="Han C."/>
            <person name="Li Q."/>
            <person name="Chen L."/>
            <person name="Zhao W."/>
            <person name="Sunyaev S.R."/>
            <person name="Park T.J."/>
            <person name="Zhang G."/>
            <person name="Wang J."/>
            <person name="Gladyshev V.N."/>
        </authorList>
    </citation>
    <scope>NUCLEOTIDE SEQUENCE [LARGE SCALE GENOMIC DNA]</scope>
</reference>
<dbReference type="GO" id="GO:0005524">
    <property type="term" value="F:ATP binding"/>
    <property type="evidence" value="ECO:0007669"/>
    <property type="project" value="UniProtKB-KW"/>
</dbReference>
<dbReference type="GO" id="GO:0004674">
    <property type="term" value="F:protein serine/threonine kinase activity"/>
    <property type="evidence" value="ECO:0007669"/>
    <property type="project" value="UniProtKB-KW"/>
</dbReference>
<proteinExistence type="predicted"/>
<keyword evidence="3" id="KW-0547">Nucleotide-binding</keyword>
<dbReference type="PROSITE" id="PS51285">
    <property type="entry name" value="AGC_KINASE_CTER"/>
    <property type="match status" value="1"/>
</dbReference>
<dbReference type="InterPro" id="IPR017892">
    <property type="entry name" value="Pkinase_C"/>
</dbReference>
<feature type="domain" description="AGC-kinase C-terminal" evidence="6">
    <location>
        <begin position="67"/>
        <end position="138"/>
    </location>
</feature>
<dbReference type="InParanoid" id="G5BLB0"/>
<evidence type="ECO:0000256" key="2">
    <source>
        <dbReference type="ARBA" id="ARBA00022679"/>
    </source>
</evidence>
<dbReference type="Gene3D" id="3.30.200.20">
    <property type="entry name" value="Phosphorylase Kinase, domain 1"/>
    <property type="match status" value="2"/>
</dbReference>
<evidence type="ECO:0000313" key="7">
    <source>
        <dbReference type="EMBL" id="EHB10071.1"/>
    </source>
</evidence>
<organism evidence="7 8">
    <name type="scientific">Heterocephalus glaber</name>
    <name type="common">Naked mole rat</name>
    <dbReference type="NCBI Taxonomy" id="10181"/>
    <lineage>
        <taxon>Eukaryota</taxon>
        <taxon>Metazoa</taxon>
        <taxon>Chordata</taxon>
        <taxon>Craniata</taxon>
        <taxon>Vertebrata</taxon>
        <taxon>Euteleostomi</taxon>
        <taxon>Mammalia</taxon>
        <taxon>Eutheria</taxon>
        <taxon>Euarchontoglires</taxon>
        <taxon>Glires</taxon>
        <taxon>Rodentia</taxon>
        <taxon>Hystricomorpha</taxon>
        <taxon>Bathyergidae</taxon>
        <taxon>Heterocephalus</taxon>
    </lineage>
</organism>
<dbReference type="Proteomes" id="UP000006813">
    <property type="component" value="Unassembled WGS sequence"/>
</dbReference>
<evidence type="ECO:0000256" key="5">
    <source>
        <dbReference type="ARBA" id="ARBA00022840"/>
    </source>
</evidence>
<evidence type="ECO:0000256" key="4">
    <source>
        <dbReference type="ARBA" id="ARBA00022777"/>
    </source>
</evidence>
<protein>
    <submittedName>
        <fullName evidence="7">Protein kinase C iota type</fullName>
    </submittedName>
</protein>
<evidence type="ECO:0000259" key="6">
    <source>
        <dbReference type="PROSITE" id="PS51285"/>
    </source>
</evidence>
<keyword evidence="5" id="KW-0067">ATP-binding</keyword>
<dbReference type="SMART" id="SM00133">
    <property type="entry name" value="S_TK_X"/>
    <property type="match status" value="1"/>
</dbReference>
<dbReference type="InterPro" id="IPR000961">
    <property type="entry name" value="AGC-kinase_C"/>
</dbReference>
<keyword evidence="2" id="KW-0808">Transferase</keyword>
<keyword evidence="1" id="KW-0723">Serine/threonine-protein kinase</keyword>
<name>G5BLB0_HETGA</name>
<keyword evidence="4 7" id="KW-0418">Kinase</keyword>
<dbReference type="EMBL" id="JH170874">
    <property type="protein sequence ID" value="EHB10071.1"/>
    <property type="molecule type" value="Genomic_DNA"/>
</dbReference>
<evidence type="ECO:0000256" key="1">
    <source>
        <dbReference type="ARBA" id="ARBA00022527"/>
    </source>
</evidence>
<dbReference type="STRING" id="10181.G5BLB0"/>
<dbReference type="AlphaFoldDB" id="G5BLB0"/>
<dbReference type="Gene3D" id="1.10.510.10">
    <property type="entry name" value="Transferase(Phosphotransferase) domain 1"/>
    <property type="match status" value="1"/>
</dbReference>
<sequence length="139" mass="16331">MESGKASSGLGLEDFDLLRVIGRGSYVKVLLVQQKESNHMYAMKAVKKERVTIDQGFADVQEHPLFQNVDWDMMEQKQVVPPFKPNISEQFSLDNFDPEFNNQPVRLTPDDNDMVWELDRYEFAGFEYINRLTMYEEWV</sequence>
<dbReference type="Pfam" id="PF00433">
    <property type="entry name" value="Pkinase_C"/>
    <property type="match status" value="1"/>
</dbReference>
<dbReference type="InterPro" id="IPR011009">
    <property type="entry name" value="Kinase-like_dom_sf"/>
</dbReference>
<dbReference type="PANTHER" id="PTHR24351">
    <property type="entry name" value="RIBOSOMAL PROTEIN S6 KINASE"/>
    <property type="match status" value="1"/>
</dbReference>
<evidence type="ECO:0000313" key="8">
    <source>
        <dbReference type="Proteomes" id="UP000006813"/>
    </source>
</evidence>
<evidence type="ECO:0000256" key="3">
    <source>
        <dbReference type="ARBA" id="ARBA00022741"/>
    </source>
</evidence>
<gene>
    <name evidence="7" type="ORF">GW7_01957</name>
</gene>
<dbReference type="SUPFAM" id="SSF56112">
    <property type="entry name" value="Protein kinase-like (PK-like)"/>
    <property type="match status" value="2"/>
</dbReference>